<dbReference type="RefSeq" id="WP_143147685.1">
    <property type="nucleotide sequence ID" value="NZ_FQXP01000005.1"/>
</dbReference>
<evidence type="ECO:0000313" key="2">
    <source>
        <dbReference type="EMBL" id="SHH83308.1"/>
    </source>
</evidence>
<name>A0A1M5W7A7_9CLOT</name>
<proteinExistence type="predicted"/>
<sequence length="98" mass="11335">MYTMYFKNQNFKNDLHTANTKNNTKDSLTKSNTPSFKESKERAKIAEDLIYIDTLSSLVSSLKSAVDEINSSDYSKKSLGRFKERIERILSDLDYPVR</sequence>
<gene>
    <name evidence="2" type="ORF">SAMN02745196_01593</name>
</gene>
<evidence type="ECO:0000313" key="3">
    <source>
        <dbReference type="Proteomes" id="UP000184526"/>
    </source>
</evidence>
<dbReference type="AlphaFoldDB" id="A0A1M5W7A7"/>
<protein>
    <submittedName>
        <fullName evidence="2">Uncharacterized protein</fullName>
    </submittedName>
</protein>
<accession>A0A1M5W7A7</accession>
<evidence type="ECO:0000256" key="1">
    <source>
        <dbReference type="SAM" id="MobiDB-lite"/>
    </source>
</evidence>
<organism evidence="2 3">
    <name type="scientific">Clostridium collagenovorans DSM 3089</name>
    <dbReference type="NCBI Taxonomy" id="1121306"/>
    <lineage>
        <taxon>Bacteria</taxon>
        <taxon>Bacillati</taxon>
        <taxon>Bacillota</taxon>
        <taxon>Clostridia</taxon>
        <taxon>Eubacteriales</taxon>
        <taxon>Clostridiaceae</taxon>
        <taxon>Clostridium</taxon>
    </lineage>
</organism>
<keyword evidence="3" id="KW-1185">Reference proteome</keyword>
<dbReference type="OrthoDB" id="75672at1485"/>
<reference evidence="2 3" key="1">
    <citation type="submission" date="2016-11" db="EMBL/GenBank/DDBJ databases">
        <authorList>
            <person name="Jaros S."/>
            <person name="Januszkiewicz K."/>
            <person name="Wedrychowicz H."/>
        </authorList>
    </citation>
    <scope>NUCLEOTIDE SEQUENCE [LARGE SCALE GENOMIC DNA]</scope>
    <source>
        <strain evidence="2 3">DSM 3089</strain>
    </source>
</reference>
<dbReference type="EMBL" id="FQXP01000005">
    <property type="protein sequence ID" value="SHH83308.1"/>
    <property type="molecule type" value="Genomic_DNA"/>
</dbReference>
<dbReference type="Proteomes" id="UP000184526">
    <property type="component" value="Unassembled WGS sequence"/>
</dbReference>
<feature type="region of interest" description="Disordered" evidence="1">
    <location>
        <begin position="15"/>
        <end position="41"/>
    </location>
</feature>